<dbReference type="SUPFAM" id="SSF49899">
    <property type="entry name" value="Concanavalin A-like lectins/glucanases"/>
    <property type="match status" value="1"/>
</dbReference>
<dbReference type="OrthoDB" id="9049620at2759"/>
<feature type="compositionally biased region" description="Acidic residues" evidence="1">
    <location>
        <begin position="84"/>
        <end position="94"/>
    </location>
</feature>
<evidence type="ECO:0000313" key="4">
    <source>
        <dbReference type="Proteomes" id="UP000660247"/>
    </source>
</evidence>
<gene>
    <name evidence="3" type="primary">Btn1a1_1</name>
    <name evidence="3" type="ORF">TODMEX_R09803</name>
</gene>
<feature type="domain" description="B30.2/SPRY" evidence="2">
    <location>
        <begin position="1"/>
        <end position="170"/>
    </location>
</feature>
<dbReference type="Proteomes" id="UP000660247">
    <property type="component" value="Unassembled WGS sequence"/>
</dbReference>
<dbReference type="EMBL" id="WEIS01037288">
    <property type="protein sequence ID" value="NWI65456.1"/>
    <property type="molecule type" value="Genomic_DNA"/>
</dbReference>
<dbReference type="Gene3D" id="2.60.120.920">
    <property type="match status" value="1"/>
</dbReference>
<dbReference type="InterPro" id="IPR013320">
    <property type="entry name" value="ConA-like_dom_sf"/>
</dbReference>
<dbReference type="InterPro" id="IPR003877">
    <property type="entry name" value="SPRY_dom"/>
</dbReference>
<reference evidence="3" key="1">
    <citation type="submission" date="2019-10" db="EMBL/GenBank/DDBJ databases">
        <title>Bird 10,000 Genomes (B10K) Project - Family phase.</title>
        <authorList>
            <person name="Zhang G."/>
        </authorList>
    </citation>
    <scope>NUCLEOTIDE SEQUENCE</scope>
    <source>
        <strain evidence="3">B10K-DU-002-69</strain>
        <tissue evidence="3">Muscle</tissue>
    </source>
</reference>
<dbReference type="Pfam" id="PF13765">
    <property type="entry name" value="PRY"/>
    <property type="match status" value="1"/>
</dbReference>
<dbReference type="AlphaFoldDB" id="A0A851DC87"/>
<dbReference type="InterPro" id="IPR043136">
    <property type="entry name" value="B30.2/SPRY_sf"/>
</dbReference>
<dbReference type="PRINTS" id="PR01407">
    <property type="entry name" value="BUTYPHLNCDUF"/>
</dbReference>
<evidence type="ECO:0000259" key="2">
    <source>
        <dbReference type="PROSITE" id="PS50188"/>
    </source>
</evidence>
<dbReference type="InterPro" id="IPR050143">
    <property type="entry name" value="TRIM/RBCC"/>
</dbReference>
<dbReference type="PANTHER" id="PTHR24103">
    <property type="entry name" value="E3 UBIQUITIN-PROTEIN LIGASE TRIM"/>
    <property type="match status" value="1"/>
</dbReference>
<dbReference type="InterPro" id="IPR006574">
    <property type="entry name" value="PRY"/>
</dbReference>
<dbReference type="PROSITE" id="PS50188">
    <property type="entry name" value="B302_SPRY"/>
    <property type="match status" value="1"/>
</dbReference>
<organism evidence="3 4">
    <name type="scientific">Todus mexicanus</name>
    <name type="common">Puerto Rican tody</name>
    <dbReference type="NCBI Taxonomy" id="135184"/>
    <lineage>
        <taxon>Eukaryota</taxon>
        <taxon>Metazoa</taxon>
        <taxon>Chordata</taxon>
        <taxon>Craniata</taxon>
        <taxon>Vertebrata</taxon>
        <taxon>Euteleostomi</taxon>
        <taxon>Archelosauria</taxon>
        <taxon>Archosauria</taxon>
        <taxon>Dinosauria</taxon>
        <taxon>Saurischia</taxon>
        <taxon>Theropoda</taxon>
        <taxon>Coelurosauria</taxon>
        <taxon>Aves</taxon>
        <taxon>Neognathae</taxon>
        <taxon>Neoaves</taxon>
        <taxon>Telluraves</taxon>
        <taxon>Coraciimorphae</taxon>
        <taxon>Coraciiformes</taxon>
        <taxon>Todidae</taxon>
        <taxon>Todus</taxon>
    </lineage>
</organism>
<accession>A0A851DC87</accession>
<comment type="caution">
    <text evidence="3">The sequence shown here is derived from an EMBL/GenBank/DDBJ whole genome shotgun (WGS) entry which is preliminary data.</text>
</comment>
<sequence>KVTLDPSTAHPQLLVAPDGGSVRWEEAQEVPAAEEVQGGDPCVLARQGFTSGSFYWEVEVASKGSWAVGVAKESLKKKKKKKEEEEEEEEEGEEAPGSPKVELWSMGVCEGQFWALTSLERVQLQQLQVPRKVRVSLDYEKGQVAFFDAERRTLIFAFPRVSFQGEKVHP</sequence>
<dbReference type="SMART" id="SM00589">
    <property type="entry name" value="PRY"/>
    <property type="match status" value="1"/>
</dbReference>
<feature type="non-terminal residue" evidence="3">
    <location>
        <position position="1"/>
    </location>
</feature>
<dbReference type="InterPro" id="IPR001870">
    <property type="entry name" value="B30.2/SPRY"/>
</dbReference>
<evidence type="ECO:0000313" key="3">
    <source>
        <dbReference type="EMBL" id="NWI65456.1"/>
    </source>
</evidence>
<dbReference type="Pfam" id="PF00622">
    <property type="entry name" value="SPRY"/>
    <property type="match status" value="1"/>
</dbReference>
<proteinExistence type="predicted"/>
<keyword evidence="4" id="KW-1185">Reference proteome</keyword>
<feature type="region of interest" description="Disordered" evidence="1">
    <location>
        <begin position="72"/>
        <end position="101"/>
    </location>
</feature>
<dbReference type="InterPro" id="IPR003879">
    <property type="entry name" value="Butyrophylin_SPRY"/>
</dbReference>
<protein>
    <submittedName>
        <fullName evidence="3">BT1A1 protein</fullName>
    </submittedName>
</protein>
<evidence type="ECO:0000256" key="1">
    <source>
        <dbReference type="SAM" id="MobiDB-lite"/>
    </source>
</evidence>
<name>A0A851DC87_TODME</name>
<feature type="non-terminal residue" evidence="3">
    <location>
        <position position="170"/>
    </location>
</feature>